<reference evidence="9 10" key="1">
    <citation type="submission" date="2016-11" db="EMBL/GenBank/DDBJ databases">
        <authorList>
            <person name="Jaros S."/>
            <person name="Januszkiewicz K."/>
            <person name="Wedrychowicz H."/>
        </authorList>
    </citation>
    <scope>NUCLEOTIDE SEQUENCE [LARGE SCALE GENOMIC DNA]</scope>
    <source>
        <strain evidence="9 10">Con a/3</strain>
    </source>
</reference>
<comment type="subcellular location">
    <subcellularLocation>
        <location evidence="1">Cell envelope</location>
    </subcellularLocation>
</comment>
<dbReference type="EMBL" id="MQMF01000001">
    <property type="protein sequence ID" value="OOE13859.1"/>
    <property type="molecule type" value="Genomic_DNA"/>
</dbReference>
<dbReference type="GO" id="GO:0004129">
    <property type="term" value="F:cytochrome-c oxidase activity"/>
    <property type="evidence" value="ECO:0007669"/>
    <property type="project" value="UniProtKB-EC"/>
</dbReference>
<dbReference type="GO" id="GO:0016020">
    <property type="term" value="C:membrane"/>
    <property type="evidence" value="ECO:0007669"/>
    <property type="project" value="InterPro"/>
</dbReference>
<dbReference type="SUPFAM" id="SSF49503">
    <property type="entry name" value="Cupredoxins"/>
    <property type="match status" value="1"/>
</dbReference>
<evidence type="ECO:0000256" key="1">
    <source>
        <dbReference type="ARBA" id="ARBA00004196"/>
    </source>
</evidence>
<dbReference type="Gene3D" id="2.60.40.420">
    <property type="entry name" value="Cupredoxins - blue copper proteins"/>
    <property type="match status" value="1"/>
</dbReference>
<dbReference type="OrthoDB" id="9773456at2"/>
<evidence type="ECO:0000313" key="10">
    <source>
        <dbReference type="Proteomes" id="UP000188597"/>
    </source>
</evidence>
<feature type="transmembrane region" description="Helical" evidence="7">
    <location>
        <begin position="9"/>
        <end position="32"/>
    </location>
</feature>
<dbReference type="AlphaFoldDB" id="A0A1V3GAI0"/>
<comment type="catalytic activity">
    <reaction evidence="6">
        <text>4 Fe(II)-[cytochrome c] + O2 + 8 H(+)(in) = 4 Fe(III)-[cytochrome c] + 2 H2O + 4 H(+)(out)</text>
        <dbReference type="Rhea" id="RHEA:11436"/>
        <dbReference type="Rhea" id="RHEA-COMP:10350"/>
        <dbReference type="Rhea" id="RHEA-COMP:14399"/>
        <dbReference type="ChEBI" id="CHEBI:15377"/>
        <dbReference type="ChEBI" id="CHEBI:15378"/>
        <dbReference type="ChEBI" id="CHEBI:15379"/>
        <dbReference type="ChEBI" id="CHEBI:29033"/>
        <dbReference type="ChEBI" id="CHEBI:29034"/>
        <dbReference type="EC" id="7.1.1.9"/>
    </reaction>
</comment>
<comment type="function">
    <text evidence="4">Subunits I and II form the functional core of the enzyme complex. Electrons originating in cytochrome c are transferred via heme a and Cu(A) to the binuclear center formed by heme a3 and Cu(B).</text>
</comment>
<accession>A0A1V3GAI0</accession>
<sequence length="156" mass="17135">MHIHKYEKIWLWSGAVCLTIFLLIVGVSAYAMGNQPPSHMETIDPKKAALTAPFDKPALTKIGDNEYEAVMLAQAFTFTPSKMTVPKGSTVHFKVTSTDVVHGFQIPATNVNMMITPGYVSKISHTFDKPGKYLILCNEYCGVGHQVMAVTLEVTS</sequence>
<evidence type="ECO:0000256" key="3">
    <source>
        <dbReference type="ARBA" id="ARBA00023008"/>
    </source>
</evidence>
<keyword evidence="7" id="KW-1133">Transmembrane helix</keyword>
<organism evidence="9 10">
    <name type="scientific">Fictibacillus arsenicus</name>
    <dbReference type="NCBI Taxonomy" id="255247"/>
    <lineage>
        <taxon>Bacteria</taxon>
        <taxon>Bacillati</taxon>
        <taxon>Bacillota</taxon>
        <taxon>Bacilli</taxon>
        <taxon>Bacillales</taxon>
        <taxon>Fictibacillaceae</taxon>
        <taxon>Fictibacillus</taxon>
    </lineage>
</organism>
<dbReference type="InterPro" id="IPR008972">
    <property type="entry name" value="Cupredoxin"/>
</dbReference>
<keyword evidence="7" id="KW-0472">Membrane</keyword>
<dbReference type="InterPro" id="IPR001505">
    <property type="entry name" value="Copper_CuA"/>
</dbReference>
<dbReference type="PANTHER" id="PTHR42838">
    <property type="entry name" value="CYTOCHROME C OXIDASE SUBUNIT II"/>
    <property type="match status" value="1"/>
</dbReference>
<dbReference type="PRINTS" id="PR01166">
    <property type="entry name" value="CYCOXIDASEII"/>
</dbReference>
<dbReference type="PANTHER" id="PTHR42838:SF2">
    <property type="entry name" value="NITROUS-OXIDE REDUCTASE"/>
    <property type="match status" value="1"/>
</dbReference>
<dbReference type="GO" id="GO:0030313">
    <property type="term" value="C:cell envelope"/>
    <property type="evidence" value="ECO:0007669"/>
    <property type="project" value="UniProtKB-SubCell"/>
</dbReference>
<evidence type="ECO:0000256" key="4">
    <source>
        <dbReference type="ARBA" id="ARBA00024688"/>
    </source>
</evidence>
<evidence type="ECO:0000313" key="9">
    <source>
        <dbReference type="EMBL" id="OOE13859.1"/>
    </source>
</evidence>
<evidence type="ECO:0000256" key="7">
    <source>
        <dbReference type="SAM" id="Phobius"/>
    </source>
</evidence>
<keyword evidence="2" id="KW-0479">Metal-binding</keyword>
<evidence type="ECO:0000256" key="5">
    <source>
        <dbReference type="ARBA" id="ARBA00031399"/>
    </source>
</evidence>
<comment type="caution">
    <text evidence="9">The sequence shown here is derived from an EMBL/GenBank/DDBJ whole genome shotgun (WGS) entry which is preliminary data.</text>
</comment>
<evidence type="ECO:0000256" key="2">
    <source>
        <dbReference type="ARBA" id="ARBA00022723"/>
    </source>
</evidence>
<dbReference type="GO" id="GO:0005507">
    <property type="term" value="F:copper ion binding"/>
    <property type="evidence" value="ECO:0007669"/>
    <property type="project" value="InterPro"/>
</dbReference>
<dbReference type="Pfam" id="PF00116">
    <property type="entry name" value="COX2"/>
    <property type="match status" value="1"/>
</dbReference>
<dbReference type="CDD" id="cd13913">
    <property type="entry name" value="ba3_CcO_II_C"/>
    <property type="match status" value="1"/>
</dbReference>
<dbReference type="InterPro" id="IPR034214">
    <property type="entry name" value="Ba3_CcO_II_C"/>
</dbReference>
<keyword evidence="3" id="KW-0186">Copper</keyword>
<evidence type="ECO:0000256" key="6">
    <source>
        <dbReference type="ARBA" id="ARBA00047816"/>
    </source>
</evidence>
<dbReference type="InterPro" id="IPR002429">
    <property type="entry name" value="CcO_II-like_C"/>
</dbReference>
<name>A0A1V3GAI0_9BACL</name>
<keyword evidence="7" id="KW-0812">Transmembrane</keyword>
<dbReference type="RefSeq" id="WP_077359281.1">
    <property type="nucleotide sequence ID" value="NZ_MQMF01000001.1"/>
</dbReference>
<proteinExistence type="predicted"/>
<dbReference type="InterPro" id="IPR051403">
    <property type="entry name" value="NosZ/Cyto_c_oxidase_sub2"/>
</dbReference>
<gene>
    <name evidence="9" type="ORF">UN64_01195</name>
</gene>
<dbReference type="Proteomes" id="UP000188597">
    <property type="component" value="Unassembled WGS sequence"/>
</dbReference>
<dbReference type="PROSITE" id="PS50857">
    <property type="entry name" value="COX2_CUA"/>
    <property type="match status" value="1"/>
</dbReference>
<protein>
    <recommendedName>
        <fullName evidence="5">Cytochrome aa3 subunit 2</fullName>
    </recommendedName>
</protein>
<evidence type="ECO:0000259" key="8">
    <source>
        <dbReference type="PROSITE" id="PS50857"/>
    </source>
</evidence>
<dbReference type="PROSITE" id="PS00078">
    <property type="entry name" value="COX2"/>
    <property type="match status" value="1"/>
</dbReference>
<feature type="domain" description="Cytochrome oxidase subunit II copper A binding" evidence="8">
    <location>
        <begin position="1"/>
        <end position="156"/>
    </location>
</feature>